<evidence type="ECO:0000256" key="1">
    <source>
        <dbReference type="SAM" id="Phobius"/>
    </source>
</evidence>
<feature type="transmembrane region" description="Helical" evidence="1">
    <location>
        <begin position="841"/>
        <end position="861"/>
    </location>
</feature>
<feature type="transmembrane region" description="Helical" evidence="1">
    <location>
        <begin position="516"/>
        <end position="533"/>
    </location>
</feature>
<sequence>MSFKSIFKSALPHLVSILVFLIVAFMYFQPALEGKQYKKGDSIHAWGAKKEIIDFREKTGEDALWTNSMFGGMPSYQINVDYQAKDMYTFKKMMELYTPDPVKYIILYMLGFYILLISLRVNPWLSIAGSIAYAFSTYFIIIIGAGHLWKVNALAFIPPALGGILMVLRGRYLWGGIIAAFFLIMELYSNHIQMTYYFMLTVICILIYEFYHQFKEKNLKHFFKAIGVLAIASIIALGVNFTNLYSSYEYSKSTIRGKSELSLGNKDNQTTGVDKDYGTMWSYGIQETLSLLIPNAKGGGGSPQEGMQVLNYVNGGQVKSVADYYNMEQVKNHHYWGNQLFTVGPVYVGAFILFLFFLGLFIVAGRLKWGLLTATILAIMLSWGHNFAVLTNLFFDYVPLYNKFRAVSSILIIVELCIPLMAILALKKLIDEPEVLKKKVKFASLNLNVLVLPFALTGGVAILLYLIPTFGLDFLSDVEQNYFTQISASNPNAVSFIAQIQNDLVNARIDMFKADALRSFLFIFVGAALVWAYSKDYLKAKFFIPAVIILILVDLYPVNKRFTTNDAFVEKKELNLAYMPNMADFQILQNELKNNPELKTIADQAVKDYTRKNRKASDYEKVAAQLWAVTYNTNYRVFEQIGGPFQNARPSYFHKSIGGYHGAKLRRVQELYEYHIDKGNMKALDMLNAKYIISQGEKGAQVSINPNALGNAWFVDSYKLVKDANEEIMLLNGFDPAKEAIVDQRFEDQLNGFSIVADSTANIRMTKYSPNQISYEYQAKTEQLAVFSEIYYQPGWNAYIDGKPAKHFRANYVLRAMKLPAGNHKVKFKFEPKGYYIGEKISLTSMILFFVLALGAIAFAIKNYKKENA</sequence>
<feature type="transmembrane region" description="Helical" evidence="1">
    <location>
        <begin position="6"/>
        <end position="28"/>
    </location>
</feature>
<name>A0A2V3ZTT5_9BACT</name>
<organism evidence="2 3">
    <name type="scientific">Marinifilum breve</name>
    <dbReference type="NCBI Taxonomy" id="2184082"/>
    <lineage>
        <taxon>Bacteria</taxon>
        <taxon>Pseudomonadati</taxon>
        <taxon>Bacteroidota</taxon>
        <taxon>Bacteroidia</taxon>
        <taxon>Marinilabiliales</taxon>
        <taxon>Marinifilaceae</taxon>
    </lineage>
</organism>
<protein>
    <recommendedName>
        <fullName evidence="4">YfhO family protein</fullName>
    </recommendedName>
</protein>
<dbReference type="EMBL" id="QFLI01000010">
    <property type="protein sequence ID" value="PXX97119.1"/>
    <property type="molecule type" value="Genomic_DNA"/>
</dbReference>
<proteinExistence type="predicted"/>
<dbReference type="OrthoDB" id="9772884at2"/>
<reference evidence="2 3" key="1">
    <citation type="submission" date="2018-05" db="EMBL/GenBank/DDBJ databases">
        <title>Marinifilum breve JC075T sp. nov., a marine bacterium isolated from Yongle Blue Hole in the South China Sea.</title>
        <authorList>
            <person name="Fu T."/>
        </authorList>
    </citation>
    <scope>NUCLEOTIDE SEQUENCE [LARGE SCALE GENOMIC DNA]</scope>
    <source>
        <strain evidence="2 3">JC075</strain>
    </source>
</reference>
<feature type="transmembrane region" description="Helical" evidence="1">
    <location>
        <begin position="194"/>
        <end position="211"/>
    </location>
</feature>
<dbReference type="AlphaFoldDB" id="A0A2V3ZTT5"/>
<keyword evidence="1" id="KW-0472">Membrane</keyword>
<evidence type="ECO:0008006" key="4">
    <source>
        <dbReference type="Google" id="ProtNLM"/>
    </source>
</evidence>
<dbReference type="PANTHER" id="PTHR38454:SF1">
    <property type="entry name" value="INTEGRAL MEMBRANE PROTEIN"/>
    <property type="match status" value="1"/>
</dbReference>
<evidence type="ECO:0000313" key="3">
    <source>
        <dbReference type="Proteomes" id="UP000248079"/>
    </source>
</evidence>
<gene>
    <name evidence="2" type="ORF">DF185_19055</name>
</gene>
<dbReference type="Pfam" id="PF09586">
    <property type="entry name" value="YfhO"/>
    <property type="match status" value="1"/>
</dbReference>
<evidence type="ECO:0000313" key="2">
    <source>
        <dbReference type="EMBL" id="PXX97119.1"/>
    </source>
</evidence>
<feature type="transmembrane region" description="Helical" evidence="1">
    <location>
        <begin position="170"/>
        <end position="188"/>
    </location>
</feature>
<dbReference type="RefSeq" id="WP_110362610.1">
    <property type="nucleotide sequence ID" value="NZ_QFLI01000010.1"/>
</dbReference>
<feature type="transmembrane region" description="Helical" evidence="1">
    <location>
        <begin position="346"/>
        <end position="364"/>
    </location>
</feature>
<feature type="transmembrane region" description="Helical" evidence="1">
    <location>
        <begin position="127"/>
        <end position="149"/>
    </location>
</feature>
<keyword evidence="1" id="KW-1133">Transmembrane helix</keyword>
<dbReference type="Proteomes" id="UP000248079">
    <property type="component" value="Unassembled WGS sequence"/>
</dbReference>
<feature type="transmembrane region" description="Helical" evidence="1">
    <location>
        <begin position="540"/>
        <end position="558"/>
    </location>
</feature>
<dbReference type="InterPro" id="IPR018580">
    <property type="entry name" value="Uncharacterised_YfhO"/>
</dbReference>
<feature type="transmembrane region" description="Helical" evidence="1">
    <location>
        <begin position="223"/>
        <end position="241"/>
    </location>
</feature>
<dbReference type="PANTHER" id="PTHR38454">
    <property type="entry name" value="INTEGRAL MEMBRANE PROTEIN-RELATED"/>
    <property type="match status" value="1"/>
</dbReference>
<feature type="transmembrane region" description="Helical" evidence="1">
    <location>
        <begin position="371"/>
        <end position="395"/>
    </location>
</feature>
<feature type="transmembrane region" description="Helical" evidence="1">
    <location>
        <begin position="447"/>
        <end position="467"/>
    </location>
</feature>
<feature type="transmembrane region" description="Helical" evidence="1">
    <location>
        <begin position="407"/>
        <end position="426"/>
    </location>
</feature>
<keyword evidence="1" id="KW-0812">Transmembrane</keyword>
<keyword evidence="3" id="KW-1185">Reference proteome</keyword>
<comment type="caution">
    <text evidence="2">The sequence shown here is derived from an EMBL/GenBank/DDBJ whole genome shotgun (WGS) entry which is preliminary data.</text>
</comment>
<feature type="transmembrane region" description="Helical" evidence="1">
    <location>
        <begin position="101"/>
        <end position="121"/>
    </location>
</feature>
<accession>A0A2V3ZTT5</accession>